<dbReference type="Pfam" id="PF19898">
    <property type="entry name" value="DUF6371"/>
    <property type="match status" value="1"/>
</dbReference>
<proteinExistence type="predicted"/>
<dbReference type="EMBL" id="VWSF01000017">
    <property type="protein sequence ID" value="KAA5542424.1"/>
    <property type="molecule type" value="Genomic_DNA"/>
</dbReference>
<reference evidence="2 3" key="1">
    <citation type="submission" date="2019-09" db="EMBL/GenBank/DDBJ databases">
        <title>Genome sequence and assembly of Adhaeribacter sp.</title>
        <authorList>
            <person name="Chhetri G."/>
        </authorList>
    </citation>
    <scope>NUCLEOTIDE SEQUENCE [LARGE SCALE GENOMIC DNA]</scope>
    <source>
        <strain evidence="2 3">DK36</strain>
    </source>
</reference>
<organism evidence="2 3">
    <name type="scientific">Adhaeribacter rhizoryzae</name>
    <dbReference type="NCBI Taxonomy" id="2607907"/>
    <lineage>
        <taxon>Bacteria</taxon>
        <taxon>Pseudomonadati</taxon>
        <taxon>Bacteroidota</taxon>
        <taxon>Cytophagia</taxon>
        <taxon>Cytophagales</taxon>
        <taxon>Hymenobacteraceae</taxon>
        <taxon>Adhaeribacter</taxon>
    </lineage>
</organism>
<evidence type="ECO:0000313" key="2">
    <source>
        <dbReference type="EMBL" id="KAA5542424.1"/>
    </source>
</evidence>
<accession>A0A5M6D4J2</accession>
<dbReference type="InterPro" id="IPR034154">
    <property type="entry name" value="TOPRIM_DnaG/twinkle"/>
</dbReference>
<dbReference type="RefSeq" id="WP_150090668.1">
    <property type="nucleotide sequence ID" value="NZ_VWSF01000017.1"/>
</dbReference>
<dbReference type="CDD" id="cd01029">
    <property type="entry name" value="TOPRIM_primases"/>
    <property type="match status" value="1"/>
</dbReference>
<dbReference type="Proteomes" id="UP000323426">
    <property type="component" value="Unassembled WGS sequence"/>
</dbReference>
<gene>
    <name evidence="2" type="ORF">F0145_18410</name>
</gene>
<dbReference type="InterPro" id="IPR045951">
    <property type="entry name" value="DUF6371"/>
</dbReference>
<dbReference type="Gene3D" id="3.40.1360.10">
    <property type="match status" value="1"/>
</dbReference>
<comment type="caution">
    <text evidence="2">The sequence shown here is derived from an EMBL/GenBank/DDBJ whole genome shotgun (WGS) entry which is preliminary data.</text>
</comment>
<protein>
    <recommendedName>
        <fullName evidence="1">DUF6371 domain-containing protein</fullName>
    </recommendedName>
</protein>
<name>A0A5M6D4J2_9BACT</name>
<feature type="domain" description="DUF6371" evidence="1">
    <location>
        <begin position="88"/>
        <end position="230"/>
    </location>
</feature>
<sequence length="329" mass="37325">MEPRETTKFRFSGGGYKCPYCSSGTGWSYLRNHGKEFGQCFSCGKKNFPGKNLNIPTQSYALKEKPLLPDKYISEEIVQKSLKCYDLNPFVLFLESQFGKDGTQKVLSQFRIGTAKNGGTVFWYVDKARNVRKPKVVYYNLDGKRIKGKKPNFGGYTNDKGYRLCLFGEHQLQKNYFPVDTPVFMVESEKTACIGYLAMPQYIWVAIGGDKVNLERANALKGRQVIILPDADEPGRKGSESTSQILTKLSISNKILDLFPERNDKTDLADYIISLHHTNKTEVISRQIPVVNTLPENKKVMLEVLFHNNPILWSLTEKLGLVVKDVKLT</sequence>
<dbReference type="AlphaFoldDB" id="A0A5M6D4J2"/>
<evidence type="ECO:0000313" key="3">
    <source>
        <dbReference type="Proteomes" id="UP000323426"/>
    </source>
</evidence>
<evidence type="ECO:0000259" key="1">
    <source>
        <dbReference type="Pfam" id="PF19898"/>
    </source>
</evidence>
<keyword evidence="3" id="KW-1185">Reference proteome</keyword>